<organism evidence="1 2">
    <name type="scientific">Hexamita inflata</name>
    <dbReference type="NCBI Taxonomy" id="28002"/>
    <lineage>
        <taxon>Eukaryota</taxon>
        <taxon>Metamonada</taxon>
        <taxon>Diplomonadida</taxon>
        <taxon>Hexamitidae</taxon>
        <taxon>Hexamitinae</taxon>
        <taxon>Hexamita</taxon>
    </lineage>
</organism>
<gene>
    <name evidence="1" type="ORF">HINF_LOCUS13729</name>
</gene>
<name>A0ABP1HL61_9EUKA</name>
<evidence type="ECO:0000313" key="1">
    <source>
        <dbReference type="EMBL" id="CAL5994814.1"/>
    </source>
</evidence>
<reference evidence="1 2" key="1">
    <citation type="submission" date="2024-07" db="EMBL/GenBank/DDBJ databases">
        <authorList>
            <person name="Akdeniz Z."/>
        </authorList>
    </citation>
    <scope>NUCLEOTIDE SEQUENCE [LARGE SCALE GENOMIC DNA]</scope>
</reference>
<sequence>MHRQESHKPRIINNKLSRRMHTQLFQHHYTFITNIFLDQCLNQQTLTLQIITTKQREQYTYPDRNKIQRMITNEDYQSNTVLQTIFNLSCTLTINNSVEPKSYYVKQA</sequence>
<comment type="caution">
    <text evidence="1">The sequence shown here is derived from an EMBL/GenBank/DDBJ whole genome shotgun (WGS) entry which is preliminary data.</text>
</comment>
<proteinExistence type="predicted"/>
<dbReference type="EMBL" id="CAXDID020000032">
    <property type="protein sequence ID" value="CAL5994814.1"/>
    <property type="molecule type" value="Genomic_DNA"/>
</dbReference>
<dbReference type="Proteomes" id="UP001642409">
    <property type="component" value="Unassembled WGS sequence"/>
</dbReference>
<evidence type="ECO:0000313" key="2">
    <source>
        <dbReference type="Proteomes" id="UP001642409"/>
    </source>
</evidence>
<keyword evidence="2" id="KW-1185">Reference proteome</keyword>
<accession>A0ABP1HL61</accession>
<protein>
    <submittedName>
        <fullName evidence="1">Hypothetical_protein</fullName>
    </submittedName>
</protein>